<feature type="compositionally biased region" description="Polar residues" evidence="5">
    <location>
        <begin position="432"/>
        <end position="445"/>
    </location>
</feature>
<feature type="compositionally biased region" description="Polar residues" evidence="5">
    <location>
        <begin position="568"/>
        <end position="579"/>
    </location>
</feature>
<evidence type="ECO:0000313" key="7">
    <source>
        <dbReference type="EMBL" id="ESO94629.1"/>
    </source>
</evidence>
<keyword evidence="3" id="KW-0862">Zinc</keyword>
<organism evidence="7 8">
    <name type="scientific">Lottia gigantea</name>
    <name type="common">Giant owl limpet</name>
    <dbReference type="NCBI Taxonomy" id="225164"/>
    <lineage>
        <taxon>Eukaryota</taxon>
        <taxon>Metazoa</taxon>
        <taxon>Spiralia</taxon>
        <taxon>Lophotrochozoa</taxon>
        <taxon>Mollusca</taxon>
        <taxon>Gastropoda</taxon>
        <taxon>Patellogastropoda</taxon>
        <taxon>Lottioidea</taxon>
        <taxon>Lottiidae</taxon>
        <taxon>Lottia</taxon>
    </lineage>
</organism>
<name>V4BZP6_LOTGI</name>
<evidence type="ECO:0000313" key="8">
    <source>
        <dbReference type="Proteomes" id="UP000030746"/>
    </source>
</evidence>
<evidence type="ECO:0000256" key="4">
    <source>
        <dbReference type="PROSITE-ProRule" id="PRU00509"/>
    </source>
</evidence>
<dbReference type="RefSeq" id="XP_009054683.1">
    <property type="nucleotide sequence ID" value="XM_009056435.1"/>
</dbReference>
<evidence type="ECO:0000256" key="3">
    <source>
        <dbReference type="ARBA" id="ARBA00022833"/>
    </source>
</evidence>
<dbReference type="HOGENOM" id="CLU_277226_0_0_1"/>
<feature type="compositionally biased region" description="Basic and acidic residues" evidence="5">
    <location>
        <begin position="552"/>
        <end position="561"/>
    </location>
</feature>
<dbReference type="AlphaFoldDB" id="V4BZP6"/>
<sequence>MDSDEDTKDGIIVHPDDPVPWFPSQEEDQSLESDHPDKPARLKRRKRCGQCGPCQIRTNCGECSNCLRRSVLKQSCIYRKCIYLRKPVSGSSKTPPRRANGTYFMSSSCDDDLDSSYELMSPPRIDINGFSVGETANGDDTEILIEDYTPTPSIIIGGFDDDPQDSQPSSPIRISMYPESLSQSSSISTETRMTTPPHPMDCEDDASCVNPRQFNALKAIKEAESSSARTETPENMPNVTSVKDVFKTTCEPYSLDVVQNGMKTISEQDAMESVHGTSTENSSYIQSAFEKDQLLLKSCLRQRPTRLSESYSVISQQLSRETPVNSDVNSDVNSEVNTQLKPNNQTDTVSGADSNENITGSVRLPVLQPAQVPQQHLPNHPSSESQTHHEQTAFHNFHVHKPQSISATYDEAHRQFFSPPNVTVTGHGGFASPNSTHESSGSQNHKGPPTSYGSHDYDQYSGGAHPAWYPGISIHPHAYPQFNMPRGMYPPHYAYDPMVFPIHPTQNPFHRFGSHPINPVILPRMVPPRFYPYRRHPGEHQYHSNSPASDPDFSKHPDFRKSSSSVSRPNSGNGQTYDLTSVREEIEQYKKHSVFRLRANSLEKPGSPIEKTGERRLNRVPTPEVASESDVSEMGRNSELSSIPKNRNNALRQLLSHTSTMHGESHGNSVVDDDLQNEMRKIQHNSCNVGIIDELRMPSLVRGDAINIESSSPNSSNSSESVSFSPLLVENCLKNQSSIVFCSEQAPKSVKIQGNVCIKQDLGDEGIVMLEFQGYKVDLVQCVLDDDILKLSNNPQELKEYITKSQSINKTISNPTELPVQSYRTMTEPAVPNPVQFPIKNNQTVTEALNLNRENFPPCEVEDTSKGVLALVDICSSLDRQPPQLQKLGEIVAEKSENPTPPASESNNKETEGWKQSYLKIFSIRQQGTENTKHLANSKKNQVVPAAKSILNCSSTSDCRSEKWTNFIRYQNISVTPIVEAGHENINKSDNSQISDQNIFNSNLSSVESSETEEAKTLNSESGSNPLKRTLGEIECQNSDSKRLKAENNLQKENGNEKMSVKSNTIVRNLTKFVENTIVSYTNEEAPVIVSQCDSILMSEDYQTEKVSARLMCNENKIVSSDQEHEFLSEKTIVELKKKILNRNS</sequence>
<dbReference type="Pfam" id="PF02008">
    <property type="entry name" value="zf-CXXC"/>
    <property type="match status" value="1"/>
</dbReference>
<feature type="compositionally biased region" description="Polar residues" evidence="5">
    <location>
        <begin position="1017"/>
        <end position="1027"/>
    </location>
</feature>
<feature type="region of interest" description="Disordered" evidence="5">
    <location>
        <begin position="1005"/>
        <end position="1029"/>
    </location>
</feature>
<dbReference type="CTD" id="20243169"/>
<feature type="region of interest" description="Disordered" evidence="5">
    <location>
        <begin position="421"/>
        <end position="458"/>
    </location>
</feature>
<feature type="compositionally biased region" description="Basic and acidic residues" evidence="5">
    <location>
        <begin position="8"/>
        <end position="17"/>
    </location>
</feature>
<dbReference type="GO" id="GO:0008270">
    <property type="term" value="F:zinc ion binding"/>
    <property type="evidence" value="ECO:0007669"/>
    <property type="project" value="UniProtKB-KW"/>
</dbReference>
<dbReference type="EMBL" id="KB201794">
    <property type="protein sequence ID" value="ESO94629.1"/>
    <property type="molecule type" value="Genomic_DNA"/>
</dbReference>
<dbReference type="InterPro" id="IPR002857">
    <property type="entry name" value="Znf_CXXC"/>
</dbReference>
<evidence type="ECO:0000256" key="5">
    <source>
        <dbReference type="SAM" id="MobiDB-lite"/>
    </source>
</evidence>
<feature type="region of interest" description="Disordered" evidence="5">
    <location>
        <begin position="1"/>
        <end position="39"/>
    </location>
</feature>
<keyword evidence="8" id="KW-1185">Reference proteome</keyword>
<evidence type="ECO:0000256" key="1">
    <source>
        <dbReference type="ARBA" id="ARBA00022723"/>
    </source>
</evidence>
<evidence type="ECO:0000256" key="2">
    <source>
        <dbReference type="ARBA" id="ARBA00022771"/>
    </source>
</evidence>
<feature type="region of interest" description="Disordered" evidence="5">
    <location>
        <begin position="892"/>
        <end position="912"/>
    </location>
</feature>
<accession>V4BZP6</accession>
<feature type="domain" description="CXXC-type" evidence="6">
    <location>
        <begin position="40"/>
        <end position="82"/>
    </location>
</feature>
<proteinExistence type="predicted"/>
<dbReference type="STRING" id="225164.V4BZP6"/>
<feature type="region of interest" description="Disordered" evidence="5">
    <location>
        <begin position="316"/>
        <end position="357"/>
    </location>
</feature>
<feature type="region of interest" description="Disordered" evidence="5">
    <location>
        <begin position="532"/>
        <end position="581"/>
    </location>
</feature>
<dbReference type="Proteomes" id="UP000030746">
    <property type="component" value="Unassembled WGS sequence"/>
</dbReference>
<dbReference type="KEGG" id="lgi:LOTGIDRAFT_175401"/>
<dbReference type="GeneID" id="20243169"/>
<protein>
    <recommendedName>
        <fullName evidence="6">CXXC-type domain-containing protein</fullName>
    </recommendedName>
</protein>
<dbReference type="GO" id="GO:0003677">
    <property type="term" value="F:DNA binding"/>
    <property type="evidence" value="ECO:0007669"/>
    <property type="project" value="InterPro"/>
</dbReference>
<dbReference type="OrthoDB" id="6161078at2759"/>
<evidence type="ECO:0000259" key="6">
    <source>
        <dbReference type="PROSITE" id="PS51058"/>
    </source>
</evidence>
<feature type="region of interest" description="Disordered" evidence="5">
    <location>
        <begin position="601"/>
        <end position="643"/>
    </location>
</feature>
<keyword evidence="2 4" id="KW-0863">Zinc-finger</keyword>
<gene>
    <name evidence="7" type="ORF">LOTGIDRAFT_175401</name>
</gene>
<dbReference type="PROSITE" id="PS51058">
    <property type="entry name" value="ZF_CXXC"/>
    <property type="match status" value="1"/>
</dbReference>
<reference evidence="7 8" key="1">
    <citation type="journal article" date="2013" name="Nature">
        <title>Insights into bilaterian evolution from three spiralian genomes.</title>
        <authorList>
            <person name="Simakov O."/>
            <person name="Marletaz F."/>
            <person name="Cho S.J."/>
            <person name="Edsinger-Gonzales E."/>
            <person name="Havlak P."/>
            <person name="Hellsten U."/>
            <person name="Kuo D.H."/>
            <person name="Larsson T."/>
            <person name="Lv J."/>
            <person name="Arendt D."/>
            <person name="Savage R."/>
            <person name="Osoegawa K."/>
            <person name="de Jong P."/>
            <person name="Grimwood J."/>
            <person name="Chapman J.A."/>
            <person name="Shapiro H."/>
            <person name="Aerts A."/>
            <person name="Otillar R.P."/>
            <person name="Terry A.Y."/>
            <person name="Boore J.L."/>
            <person name="Grigoriev I.V."/>
            <person name="Lindberg D.R."/>
            <person name="Seaver E.C."/>
            <person name="Weisblat D.A."/>
            <person name="Putnam N.H."/>
            <person name="Rokhsar D.S."/>
        </authorList>
    </citation>
    <scope>NUCLEOTIDE SEQUENCE [LARGE SCALE GENOMIC DNA]</scope>
</reference>
<keyword evidence="1" id="KW-0479">Metal-binding</keyword>